<evidence type="ECO:0008006" key="4">
    <source>
        <dbReference type="Google" id="ProtNLM"/>
    </source>
</evidence>
<evidence type="ECO:0000313" key="2">
    <source>
        <dbReference type="EMBL" id="PXA65751.1"/>
    </source>
</evidence>
<sequence length="215" mass="22501">MMTTSPSEKAERAARLERQLSRLFTWTVLIGAVAWGLLAAVIGTVTVIGQLITDRFAVTLLADAPLPASASAGTARLTSGTFDSADVTIAGLSTLPRFLLTLEGSTALATTLLVSATVVYFCWTVLRRRPFTRPVFWLVALVGYALIIGTILGQGFGGIGRMIAAGELNGDPIDGFWPMATLVDLAPAGTGLVLLVAAGAISLGQRLQRDTDGLI</sequence>
<organism evidence="2 3">
    <name type="scientific">Cryobacterium arcticum</name>
    <dbReference type="NCBI Taxonomy" id="670052"/>
    <lineage>
        <taxon>Bacteria</taxon>
        <taxon>Bacillati</taxon>
        <taxon>Actinomycetota</taxon>
        <taxon>Actinomycetes</taxon>
        <taxon>Micrococcales</taxon>
        <taxon>Microbacteriaceae</taxon>
        <taxon>Cryobacterium</taxon>
    </lineage>
</organism>
<dbReference type="Proteomes" id="UP000246722">
    <property type="component" value="Unassembled WGS sequence"/>
</dbReference>
<evidence type="ECO:0000256" key="1">
    <source>
        <dbReference type="SAM" id="Phobius"/>
    </source>
</evidence>
<name>A0A317ZNT9_9MICO</name>
<keyword evidence="1" id="KW-0472">Membrane</keyword>
<feature type="transmembrane region" description="Helical" evidence="1">
    <location>
        <begin position="135"/>
        <end position="156"/>
    </location>
</feature>
<dbReference type="EMBL" id="QHLY01000013">
    <property type="protein sequence ID" value="PXA65751.1"/>
    <property type="molecule type" value="Genomic_DNA"/>
</dbReference>
<dbReference type="AlphaFoldDB" id="A0A317ZNT9"/>
<keyword evidence="1" id="KW-1133">Transmembrane helix</keyword>
<evidence type="ECO:0000313" key="3">
    <source>
        <dbReference type="Proteomes" id="UP000246722"/>
    </source>
</evidence>
<keyword evidence="3" id="KW-1185">Reference proteome</keyword>
<proteinExistence type="predicted"/>
<protein>
    <recommendedName>
        <fullName evidence="4">DUF2975 domain-containing protein</fullName>
    </recommendedName>
</protein>
<comment type="caution">
    <text evidence="2">The sequence shown here is derived from an EMBL/GenBank/DDBJ whole genome shotgun (WGS) entry which is preliminary data.</text>
</comment>
<reference evidence="2 3" key="1">
    <citation type="submission" date="2018-05" db="EMBL/GenBank/DDBJ databases">
        <title>Genetic diversity of glacier-inhabiting Cryobacterium bacteria in China and description of Cryobacterium mengkeensis sp. nov. and Arthrobacter glacialis sp. nov.</title>
        <authorList>
            <person name="Liu Q."/>
            <person name="Xin Y.-H."/>
        </authorList>
    </citation>
    <scope>NUCLEOTIDE SEQUENCE [LARGE SCALE GENOMIC DNA]</scope>
    <source>
        <strain evidence="2 3">SK-1</strain>
    </source>
</reference>
<keyword evidence="1" id="KW-0812">Transmembrane</keyword>
<feature type="transmembrane region" description="Helical" evidence="1">
    <location>
        <begin position="23"/>
        <end position="52"/>
    </location>
</feature>
<feature type="transmembrane region" description="Helical" evidence="1">
    <location>
        <begin position="176"/>
        <end position="201"/>
    </location>
</feature>
<accession>A0A317ZNT9</accession>
<feature type="transmembrane region" description="Helical" evidence="1">
    <location>
        <begin position="104"/>
        <end position="123"/>
    </location>
</feature>
<gene>
    <name evidence="2" type="ORF">CTB96_20005</name>
</gene>